<dbReference type="GO" id="GO:0045134">
    <property type="term" value="F:UDP phosphatase activity"/>
    <property type="evidence" value="ECO:0007669"/>
    <property type="project" value="TreeGrafter"/>
</dbReference>
<sequence length="407" mass="44792">MPATRVAPAVALLSLCAAGGLLSREVGPTGIVSAPPSAGTFHSPRAWGPTTADPDLLEFEVPELEFAIVSDLDHKSHYCGIFPTTRMAGDVTPSAPQSPPCDGVPLDQHWWIAFLRRGVLRVVQGATGTEGRARYPTYDVDFLETRVLQTQSATRGRSMELSELVRFRHLVLAVCDITGLVWKVQVSDGSVLQRHAIAGGNGDVSRPGKLEWATRKDGRLVMGSVGNRQMDTRTGAFLDRHSEWVKVLSQGGTIENSDWGPVFAALRTAAGVRGDGYLWHEAIEWDALSRRWIVLPRKRGFVTPFEPTRDESMGTNVLLVADEDFRHINVSSVGPLEPEWGFSSVRRVPGMRDVFAALKCREVDGEMQTRLTVFTLDGHFLLKNGPWLDLGNVKYEGLEFLGFHPLV</sequence>
<feature type="binding site" evidence="1">
    <location>
        <position position="396"/>
    </location>
    <ligand>
        <name>Ca(2+)</name>
        <dbReference type="ChEBI" id="CHEBI:29108"/>
    </ligand>
</feature>
<feature type="chain" id="PRO_5030672865" evidence="2">
    <location>
        <begin position="24"/>
        <end position="407"/>
    </location>
</feature>
<accession>A0A7S0PA38</accession>
<dbReference type="InterPro" id="IPR009283">
    <property type="entry name" value="Apyrase"/>
</dbReference>
<feature type="binding site" evidence="1">
    <location>
        <position position="281"/>
    </location>
    <ligand>
        <name>Ca(2+)</name>
        <dbReference type="ChEBI" id="CHEBI:29108"/>
    </ligand>
</feature>
<dbReference type="PANTHER" id="PTHR13023">
    <property type="entry name" value="APYRASE"/>
    <property type="match status" value="1"/>
</dbReference>
<proteinExistence type="predicted"/>
<keyword evidence="1" id="KW-0106">Calcium</keyword>
<dbReference type="Gene3D" id="2.120.10.100">
    <property type="entry name" value="Apyrase"/>
    <property type="match status" value="1"/>
</dbReference>
<gene>
    <name evidence="3" type="ORF">CROE0942_LOCUS4542</name>
</gene>
<evidence type="ECO:0000256" key="2">
    <source>
        <dbReference type="SAM" id="SignalP"/>
    </source>
</evidence>
<feature type="signal peptide" evidence="2">
    <location>
        <begin position="1"/>
        <end position="23"/>
    </location>
</feature>
<dbReference type="EMBL" id="HBET01006775">
    <property type="protein sequence ID" value="CAD8560206.1"/>
    <property type="molecule type" value="Transcribed_RNA"/>
</dbReference>
<comment type="cofactor">
    <cofactor evidence="1">
        <name>Ca(2+)</name>
        <dbReference type="ChEBI" id="CHEBI:29108"/>
    </cofactor>
</comment>
<keyword evidence="1" id="KW-0479">Metal-binding</keyword>
<dbReference type="GO" id="GO:0005509">
    <property type="term" value="F:calcium ion binding"/>
    <property type="evidence" value="ECO:0007669"/>
    <property type="project" value="InterPro"/>
</dbReference>
<dbReference type="GO" id="GO:0030166">
    <property type="term" value="P:proteoglycan biosynthetic process"/>
    <property type="evidence" value="ECO:0007669"/>
    <property type="project" value="TreeGrafter"/>
</dbReference>
<dbReference type="Pfam" id="PF06079">
    <property type="entry name" value="Apyrase"/>
    <property type="match status" value="1"/>
</dbReference>
<reference evidence="3" key="1">
    <citation type="submission" date="2021-01" db="EMBL/GenBank/DDBJ databases">
        <authorList>
            <person name="Corre E."/>
            <person name="Pelletier E."/>
            <person name="Niang G."/>
            <person name="Scheremetjew M."/>
            <person name="Finn R."/>
            <person name="Kale V."/>
            <person name="Holt S."/>
            <person name="Cochrane G."/>
            <person name="Meng A."/>
            <person name="Brown T."/>
            <person name="Cohen L."/>
        </authorList>
    </citation>
    <scope>NUCLEOTIDE SEQUENCE</scope>
    <source>
        <strain evidence="3">E4-10</strain>
    </source>
</reference>
<name>A0A7S0PA38_CAFRO</name>
<evidence type="ECO:0000313" key="3">
    <source>
        <dbReference type="EMBL" id="CAD8560206.1"/>
    </source>
</evidence>
<dbReference type="GO" id="GO:0004382">
    <property type="term" value="F:GDP phosphatase activity"/>
    <property type="evidence" value="ECO:0007669"/>
    <property type="project" value="TreeGrafter"/>
</dbReference>
<evidence type="ECO:0000256" key="1">
    <source>
        <dbReference type="PIRSR" id="PIRSR609283-1"/>
    </source>
</evidence>
<protein>
    <submittedName>
        <fullName evidence="3">Uncharacterized protein</fullName>
    </submittedName>
</protein>
<feature type="binding site" evidence="1">
    <location>
        <position position="211"/>
    </location>
    <ligand>
        <name>Ca(2+)</name>
        <dbReference type="ChEBI" id="CHEBI:29108"/>
    </ligand>
</feature>
<dbReference type="PANTHER" id="PTHR13023:SF2">
    <property type="entry name" value="SOLUBLE CALCIUM-ACTIVATED NUCLEOTIDASE 1"/>
    <property type="match status" value="1"/>
</dbReference>
<dbReference type="InterPro" id="IPR036258">
    <property type="entry name" value="Apyrase_sf"/>
</dbReference>
<keyword evidence="2" id="KW-0732">Signal</keyword>
<organism evidence="3">
    <name type="scientific">Cafeteria roenbergensis</name>
    <name type="common">Marine flagellate</name>
    <dbReference type="NCBI Taxonomy" id="33653"/>
    <lineage>
        <taxon>Eukaryota</taxon>
        <taxon>Sar</taxon>
        <taxon>Stramenopiles</taxon>
        <taxon>Bigyra</taxon>
        <taxon>Opalozoa</taxon>
        <taxon>Bicosoecida</taxon>
        <taxon>Cafeteriaceae</taxon>
        <taxon>Cafeteria</taxon>
    </lineage>
</organism>
<dbReference type="SUPFAM" id="SSF101887">
    <property type="entry name" value="Apyrase"/>
    <property type="match status" value="1"/>
</dbReference>
<feature type="binding site" evidence="1">
    <location>
        <position position="162"/>
    </location>
    <ligand>
        <name>Ca(2+)</name>
        <dbReference type="ChEBI" id="CHEBI:29108"/>
    </ligand>
</feature>
<feature type="binding site" evidence="1">
    <location>
        <position position="163"/>
    </location>
    <ligand>
        <name>Ca(2+)</name>
        <dbReference type="ChEBI" id="CHEBI:29108"/>
    </ligand>
</feature>
<dbReference type="AlphaFoldDB" id="A0A7S0PA38"/>
<feature type="binding site" evidence="1">
    <location>
        <position position="343"/>
    </location>
    <ligand>
        <name>Ca(2+)</name>
        <dbReference type="ChEBI" id="CHEBI:29108"/>
    </ligand>
</feature>